<dbReference type="Pfam" id="PF19789">
    <property type="entry name" value="DUF6273"/>
    <property type="match status" value="1"/>
</dbReference>
<dbReference type="AlphaFoldDB" id="A0A133XX36"/>
<evidence type="ECO:0000313" key="4">
    <source>
        <dbReference type="Proteomes" id="UP000070675"/>
    </source>
</evidence>
<keyword evidence="1" id="KW-0472">Membrane</keyword>
<gene>
    <name evidence="3" type="ORF">HMPREF3192_00137</name>
</gene>
<protein>
    <recommendedName>
        <fullName evidence="2">DUF6273 domain-containing protein</fullName>
    </recommendedName>
</protein>
<feature type="transmembrane region" description="Helical" evidence="1">
    <location>
        <begin position="7"/>
        <end position="28"/>
    </location>
</feature>
<name>A0A133XX36_9ACTN</name>
<organism evidence="3 4">
    <name type="scientific">Atopobium deltae</name>
    <dbReference type="NCBI Taxonomy" id="1393034"/>
    <lineage>
        <taxon>Bacteria</taxon>
        <taxon>Bacillati</taxon>
        <taxon>Actinomycetota</taxon>
        <taxon>Coriobacteriia</taxon>
        <taxon>Coriobacteriales</taxon>
        <taxon>Atopobiaceae</taxon>
        <taxon>Atopobium</taxon>
    </lineage>
</organism>
<dbReference type="STRING" id="1393034.HMPREF3192_00137"/>
<accession>A0A133XX36</accession>
<dbReference type="PATRIC" id="fig|1393034.3.peg.131"/>
<keyword evidence="1" id="KW-0812">Transmembrane</keyword>
<sequence>MQKAGKIIHFVIGLLFVSCGIYAAYIGFTGQPIPFVQPYIDKVFSQQRADTPAAPKPKDEKKQHIYAYSFDELAAISKRIAAASSDEEARAIAKDYHLLNEDGSLTNEGINLNLQDGRVMQAQLVGIRHDEKADGAGKAGLTFVTTDAKDLHAMNDTNDTAGGWEKSAMRAWVNKEQFELLPADLQKHIVAVKKSTNNSGDARDASQVTTTDDKLWLLSSAEVCGTLDWFSHEYGKKLGHLDQVINAEGTQYERYRAAGVSAYSDPHQTLIKSYQRQDVAWWYRSPFAFVYKNLKQRYFYNALPTGYPYAYSVPSEKHGVVVGFCI</sequence>
<evidence type="ECO:0000313" key="3">
    <source>
        <dbReference type="EMBL" id="KXB35487.1"/>
    </source>
</evidence>
<reference evidence="4" key="1">
    <citation type="submission" date="2016-01" db="EMBL/GenBank/DDBJ databases">
        <authorList>
            <person name="Mitreva M."/>
            <person name="Pepin K.H."/>
            <person name="Mihindukulasuriya K.A."/>
            <person name="Fulton R."/>
            <person name="Fronick C."/>
            <person name="O'Laughlin M."/>
            <person name="Miner T."/>
            <person name="Herter B."/>
            <person name="Rosa B.A."/>
            <person name="Cordes M."/>
            <person name="Tomlinson C."/>
            <person name="Wollam A."/>
            <person name="Palsikar V.B."/>
            <person name="Mardis E.R."/>
            <person name="Wilson R.K."/>
        </authorList>
    </citation>
    <scope>NUCLEOTIDE SEQUENCE [LARGE SCALE GENOMIC DNA]</scope>
    <source>
        <strain evidence="4">DNF00019</strain>
    </source>
</reference>
<dbReference type="EMBL" id="LSCR01000002">
    <property type="protein sequence ID" value="KXB35487.1"/>
    <property type="molecule type" value="Genomic_DNA"/>
</dbReference>
<evidence type="ECO:0000259" key="2">
    <source>
        <dbReference type="Pfam" id="PF19789"/>
    </source>
</evidence>
<comment type="caution">
    <text evidence="3">The sequence shown here is derived from an EMBL/GenBank/DDBJ whole genome shotgun (WGS) entry which is preliminary data.</text>
</comment>
<evidence type="ECO:0000256" key="1">
    <source>
        <dbReference type="SAM" id="Phobius"/>
    </source>
</evidence>
<dbReference type="RefSeq" id="WP_066304452.1">
    <property type="nucleotide sequence ID" value="NZ_KQ959484.1"/>
</dbReference>
<dbReference type="PROSITE" id="PS51257">
    <property type="entry name" value="PROKAR_LIPOPROTEIN"/>
    <property type="match status" value="1"/>
</dbReference>
<feature type="domain" description="DUF6273" evidence="2">
    <location>
        <begin position="154"/>
        <end position="288"/>
    </location>
</feature>
<dbReference type="InterPro" id="IPR046240">
    <property type="entry name" value="DUF6273"/>
</dbReference>
<keyword evidence="4" id="KW-1185">Reference proteome</keyword>
<dbReference type="OrthoDB" id="3185912at2"/>
<proteinExistence type="predicted"/>
<dbReference type="Proteomes" id="UP000070675">
    <property type="component" value="Unassembled WGS sequence"/>
</dbReference>
<keyword evidence="1" id="KW-1133">Transmembrane helix</keyword>